<dbReference type="InterPro" id="IPR000515">
    <property type="entry name" value="MetI-like"/>
</dbReference>
<keyword evidence="6 7" id="KW-0472">Membrane</keyword>
<dbReference type="CDD" id="cd06261">
    <property type="entry name" value="TM_PBP2"/>
    <property type="match status" value="1"/>
</dbReference>
<evidence type="ECO:0000256" key="7">
    <source>
        <dbReference type="RuleBase" id="RU363032"/>
    </source>
</evidence>
<dbReference type="EMBL" id="QGGW01000009">
    <property type="protein sequence ID" value="PWK59197.1"/>
    <property type="molecule type" value="Genomic_DNA"/>
</dbReference>
<dbReference type="PANTHER" id="PTHR43386:SF26">
    <property type="entry name" value="ABC TRANSPORTER PERMEASE PROTEIN"/>
    <property type="match status" value="1"/>
</dbReference>
<keyword evidence="10" id="KW-1185">Reference proteome</keyword>
<feature type="domain" description="ABC transmembrane type-1" evidence="8">
    <location>
        <begin position="148"/>
        <end position="338"/>
    </location>
</feature>
<dbReference type="InterPro" id="IPR025966">
    <property type="entry name" value="OppC_N"/>
</dbReference>
<feature type="transmembrane region" description="Helical" evidence="7">
    <location>
        <begin position="77"/>
        <end position="96"/>
    </location>
</feature>
<feature type="transmembrane region" description="Helical" evidence="7">
    <location>
        <begin position="22"/>
        <end position="41"/>
    </location>
</feature>
<dbReference type="PROSITE" id="PS50928">
    <property type="entry name" value="ABC_TM1"/>
    <property type="match status" value="1"/>
</dbReference>
<dbReference type="InterPro" id="IPR035906">
    <property type="entry name" value="MetI-like_sf"/>
</dbReference>
<evidence type="ECO:0000256" key="1">
    <source>
        <dbReference type="ARBA" id="ARBA00004651"/>
    </source>
</evidence>
<comment type="caution">
    <text evidence="9">The sequence shown here is derived from an EMBL/GenBank/DDBJ whole genome shotgun (WGS) entry which is preliminary data.</text>
</comment>
<dbReference type="SUPFAM" id="SSF161098">
    <property type="entry name" value="MetI-like"/>
    <property type="match status" value="1"/>
</dbReference>
<evidence type="ECO:0000256" key="3">
    <source>
        <dbReference type="ARBA" id="ARBA00022475"/>
    </source>
</evidence>
<dbReference type="GO" id="GO:0055085">
    <property type="term" value="P:transmembrane transport"/>
    <property type="evidence" value="ECO:0007669"/>
    <property type="project" value="InterPro"/>
</dbReference>
<feature type="transmembrane region" description="Helical" evidence="7">
    <location>
        <begin position="152"/>
        <end position="175"/>
    </location>
</feature>
<dbReference type="AlphaFoldDB" id="A0A316GVU0"/>
<dbReference type="GO" id="GO:0005886">
    <property type="term" value="C:plasma membrane"/>
    <property type="evidence" value="ECO:0007669"/>
    <property type="project" value="UniProtKB-SubCell"/>
</dbReference>
<keyword evidence="2 7" id="KW-0813">Transport</keyword>
<feature type="transmembrane region" description="Helical" evidence="7">
    <location>
        <begin position="287"/>
        <end position="305"/>
    </location>
</feature>
<keyword evidence="5 7" id="KW-1133">Transmembrane helix</keyword>
<evidence type="ECO:0000313" key="9">
    <source>
        <dbReference type="EMBL" id="PWK59197.1"/>
    </source>
</evidence>
<feature type="transmembrane region" description="Helical" evidence="7">
    <location>
        <begin position="47"/>
        <end position="65"/>
    </location>
</feature>
<keyword evidence="3" id="KW-1003">Cell membrane</keyword>
<evidence type="ECO:0000256" key="5">
    <source>
        <dbReference type="ARBA" id="ARBA00022989"/>
    </source>
</evidence>
<keyword evidence="4 7" id="KW-0812">Transmembrane</keyword>
<gene>
    <name evidence="9" type="ORF">C7455_109120</name>
</gene>
<sequence length="351" mass="37683">MSVTDQPVATAIAVDPGKRWRIARTVAGVAVLGALALLFSGFGVASFAVRVVLLVGLVVLAAGLLQGRMHKFFSSPSAYVATACLLLLVILAIFATEISPQNPYDLRQLDIMDGRQPPGSTNFSGTMTYHLGTDEQGRDIWSGILYGLRVSLSVSIVATLIAMAIGVVVGIYAAWAGGRIEAVLMRIVDFQLSFPSILVALMLMAAFGRGLDKIVIALVIVQWAYYARTVRGTALSETRKEYIDAARGLGLPDWRIVFGHLLPNCIPPLIVISTVQVANTIVLESSLSFLGVGVPITQPSLGLLIANGYDYMLSGQYWMSMYPGVALLAIVASINMVGDRLRDTLNPRLTR</sequence>
<evidence type="ECO:0000256" key="4">
    <source>
        <dbReference type="ARBA" id="ARBA00022692"/>
    </source>
</evidence>
<comment type="similarity">
    <text evidence="7">Belongs to the binding-protein-dependent transport system permease family.</text>
</comment>
<protein>
    <submittedName>
        <fullName evidence="9">Peptide/nickel transport system permease protein</fullName>
    </submittedName>
</protein>
<accession>A0A316GVU0</accession>
<dbReference type="RefSeq" id="WP_245904383.1">
    <property type="nucleotide sequence ID" value="NZ_QGGW01000009.1"/>
</dbReference>
<evidence type="ECO:0000259" key="8">
    <source>
        <dbReference type="PROSITE" id="PS50928"/>
    </source>
</evidence>
<feature type="transmembrane region" description="Helical" evidence="7">
    <location>
        <begin position="317"/>
        <end position="338"/>
    </location>
</feature>
<organism evidence="9 10">
    <name type="scientific">Roseicyclus mahoneyensis</name>
    <dbReference type="NCBI Taxonomy" id="164332"/>
    <lineage>
        <taxon>Bacteria</taxon>
        <taxon>Pseudomonadati</taxon>
        <taxon>Pseudomonadota</taxon>
        <taxon>Alphaproteobacteria</taxon>
        <taxon>Rhodobacterales</taxon>
        <taxon>Roseobacteraceae</taxon>
        <taxon>Roseicyclus</taxon>
    </lineage>
</organism>
<dbReference type="Pfam" id="PF00528">
    <property type="entry name" value="BPD_transp_1"/>
    <property type="match status" value="1"/>
</dbReference>
<feature type="transmembrane region" description="Helical" evidence="7">
    <location>
        <begin position="187"/>
        <end position="208"/>
    </location>
</feature>
<comment type="subcellular location">
    <subcellularLocation>
        <location evidence="1 7">Cell membrane</location>
        <topology evidence="1 7">Multi-pass membrane protein</topology>
    </subcellularLocation>
</comment>
<dbReference type="InterPro" id="IPR050366">
    <property type="entry name" value="BP-dependent_transpt_permease"/>
</dbReference>
<evidence type="ECO:0000313" key="10">
    <source>
        <dbReference type="Proteomes" id="UP000245708"/>
    </source>
</evidence>
<reference evidence="9 10" key="1">
    <citation type="submission" date="2018-05" db="EMBL/GenBank/DDBJ databases">
        <title>Genomic Encyclopedia of Type Strains, Phase IV (KMG-IV): sequencing the most valuable type-strain genomes for metagenomic binning, comparative biology and taxonomic classification.</title>
        <authorList>
            <person name="Goeker M."/>
        </authorList>
    </citation>
    <scope>NUCLEOTIDE SEQUENCE [LARGE SCALE GENOMIC DNA]</scope>
    <source>
        <strain evidence="9 10">DSM 16097</strain>
    </source>
</reference>
<dbReference type="PANTHER" id="PTHR43386">
    <property type="entry name" value="OLIGOPEPTIDE TRANSPORT SYSTEM PERMEASE PROTEIN APPC"/>
    <property type="match status" value="1"/>
</dbReference>
<dbReference type="Gene3D" id="1.10.3720.10">
    <property type="entry name" value="MetI-like"/>
    <property type="match status" value="1"/>
</dbReference>
<dbReference type="Proteomes" id="UP000245708">
    <property type="component" value="Unassembled WGS sequence"/>
</dbReference>
<proteinExistence type="inferred from homology"/>
<evidence type="ECO:0000256" key="2">
    <source>
        <dbReference type="ARBA" id="ARBA00022448"/>
    </source>
</evidence>
<name>A0A316GVU0_9RHOB</name>
<dbReference type="Pfam" id="PF12911">
    <property type="entry name" value="OppC_N"/>
    <property type="match status" value="1"/>
</dbReference>
<evidence type="ECO:0000256" key="6">
    <source>
        <dbReference type="ARBA" id="ARBA00023136"/>
    </source>
</evidence>